<reference evidence="3" key="1">
    <citation type="submission" date="2017-09" db="EMBL/GenBank/DDBJ databases">
        <authorList>
            <person name="Feng G."/>
            <person name="Zhu H."/>
        </authorList>
    </citation>
    <scope>NUCLEOTIDE SEQUENCE [LARGE SCALE GENOMIC DNA]</scope>
    <source>
        <strain evidence="3">1PNM-20</strain>
    </source>
</reference>
<comment type="caution">
    <text evidence="2">The sequence shown here is derived from an EMBL/GenBank/DDBJ whole genome shotgun (WGS) entry which is preliminary data.</text>
</comment>
<evidence type="ECO:0000256" key="1">
    <source>
        <dbReference type="SAM" id="Coils"/>
    </source>
</evidence>
<keyword evidence="3" id="KW-1185">Reference proteome</keyword>
<evidence type="ECO:0000313" key="2">
    <source>
        <dbReference type="EMBL" id="PAX06989.1"/>
    </source>
</evidence>
<keyword evidence="1" id="KW-0175">Coiled coil</keyword>
<proteinExistence type="predicted"/>
<accession>A0A2A2SCK5</accession>
<feature type="coiled-coil region" evidence="1">
    <location>
        <begin position="21"/>
        <end position="55"/>
    </location>
</feature>
<protein>
    <submittedName>
        <fullName evidence="2">Uncharacterized protein</fullName>
    </submittedName>
</protein>
<dbReference type="Proteomes" id="UP000218151">
    <property type="component" value="Unassembled WGS sequence"/>
</dbReference>
<name>A0A2A2SCK5_9SPHN</name>
<dbReference type="EMBL" id="NSLI01000004">
    <property type="protein sequence ID" value="PAX06989.1"/>
    <property type="molecule type" value="Genomic_DNA"/>
</dbReference>
<organism evidence="2 3">
    <name type="scientific">Sphingomonas lenta</name>
    <dbReference type="NCBI Taxonomy" id="1141887"/>
    <lineage>
        <taxon>Bacteria</taxon>
        <taxon>Pseudomonadati</taxon>
        <taxon>Pseudomonadota</taxon>
        <taxon>Alphaproteobacteria</taxon>
        <taxon>Sphingomonadales</taxon>
        <taxon>Sphingomonadaceae</taxon>
        <taxon>Sphingomonas</taxon>
    </lineage>
</organism>
<sequence>MSAADGRAQARMLVRLRHVRMEAAARALEEARAAAARAEAERARADAAAAAADERHRAACEDLTLDPGEAERLLAVADHQRFRQSVARSALGDARERERQCGEAERERRRLMILARARHDRIAEHADALARRWARRDEERTAWEIDEARRPR</sequence>
<dbReference type="OrthoDB" id="7581147at2"/>
<evidence type="ECO:0000313" key="3">
    <source>
        <dbReference type="Proteomes" id="UP000218151"/>
    </source>
</evidence>
<gene>
    <name evidence="2" type="ORF">CKY28_13065</name>
</gene>
<dbReference type="RefSeq" id="WP_095998814.1">
    <property type="nucleotide sequence ID" value="NZ_NSLI01000004.1"/>
</dbReference>
<dbReference type="AlphaFoldDB" id="A0A2A2SCK5"/>